<comment type="caution">
    <text evidence="1">The sequence shown here is derived from an EMBL/GenBank/DDBJ whole genome shotgun (WGS) entry which is preliminary data.</text>
</comment>
<organism evidence="1 2">
    <name type="scientific">Yoonia maricola</name>
    <dbReference type="NCBI Taxonomy" id="420999"/>
    <lineage>
        <taxon>Bacteria</taxon>
        <taxon>Pseudomonadati</taxon>
        <taxon>Pseudomonadota</taxon>
        <taxon>Alphaproteobacteria</taxon>
        <taxon>Rhodobacterales</taxon>
        <taxon>Paracoccaceae</taxon>
        <taxon>Yoonia</taxon>
    </lineage>
</organism>
<dbReference type="AlphaFoldDB" id="A0A2M8WJU9"/>
<proteinExistence type="predicted"/>
<dbReference type="RefSeq" id="WP_133122493.1">
    <property type="nucleotide sequence ID" value="NZ_PGTY01000001.1"/>
</dbReference>
<dbReference type="EMBL" id="PGTY01000001">
    <property type="protein sequence ID" value="PJI91199.1"/>
    <property type="molecule type" value="Genomic_DNA"/>
</dbReference>
<keyword evidence="2" id="KW-1185">Reference proteome</keyword>
<sequence>MTMNKASKTTCDTAMFTEIPTDLIARLTREANRRVQDAPVARPLAHRVILARREDELQLRTSARAVR</sequence>
<protein>
    <submittedName>
        <fullName evidence="1">Uncharacterized protein</fullName>
    </submittedName>
</protein>
<dbReference type="Proteomes" id="UP000228531">
    <property type="component" value="Unassembled WGS sequence"/>
</dbReference>
<accession>A0A2M8WJU9</accession>
<evidence type="ECO:0000313" key="1">
    <source>
        <dbReference type="EMBL" id="PJI91199.1"/>
    </source>
</evidence>
<reference evidence="1 2" key="1">
    <citation type="submission" date="2017-11" db="EMBL/GenBank/DDBJ databases">
        <title>Genomic Encyclopedia of Archaeal and Bacterial Type Strains, Phase II (KMG-II): From Individual Species to Whole Genera.</title>
        <authorList>
            <person name="Goeker M."/>
        </authorList>
    </citation>
    <scope>NUCLEOTIDE SEQUENCE [LARGE SCALE GENOMIC DNA]</scope>
    <source>
        <strain evidence="1 2">DSM 29128</strain>
    </source>
</reference>
<evidence type="ECO:0000313" key="2">
    <source>
        <dbReference type="Proteomes" id="UP000228531"/>
    </source>
</evidence>
<name>A0A2M8WJU9_9RHOB</name>
<gene>
    <name evidence="1" type="ORF">BC777_0023</name>
</gene>